<dbReference type="InterPro" id="IPR017853">
    <property type="entry name" value="GH"/>
</dbReference>
<feature type="signal peptide" evidence="5">
    <location>
        <begin position="1"/>
        <end position="29"/>
    </location>
</feature>
<dbReference type="Pfam" id="PF03425">
    <property type="entry name" value="CBM_11"/>
    <property type="match status" value="1"/>
</dbReference>
<dbReference type="RefSeq" id="WP_307494006.1">
    <property type="nucleotide sequence ID" value="NZ_JAUSVB010000005.1"/>
</dbReference>
<dbReference type="InterPro" id="IPR000805">
    <property type="entry name" value="Glyco_hydro_26"/>
</dbReference>
<keyword evidence="3 4" id="KW-0326">Glycosidase</keyword>
<accession>A0ABU0EIU3</accession>
<gene>
    <name evidence="8" type="ORF">J2X26_003529</name>
</gene>
<dbReference type="InterPro" id="IPR014756">
    <property type="entry name" value="Ig_E-set"/>
</dbReference>
<protein>
    <submittedName>
        <fullName evidence="8">Mannan endo-1,4-beta-mannosidase</fullName>
        <ecNumber evidence="8">3.2.1.78</ecNumber>
    </submittedName>
</protein>
<evidence type="ECO:0000256" key="4">
    <source>
        <dbReference type="PROSITE-ProRule" id="PRU01100"/>
    </source>
</evidence>
<feature type="chain" id="PRO_5046280822" evidence="5">
    <location>
        <begin position="30"/>
        <end position="981"/>
    </location>
</feature>
<dbReference type="Pfam" id="PF00395">
    <property type="entry name" value="SLH"/>
    <property type="match status" value="2"/>
</dbReference>
<evidence type="ECO:0000256" key="1">
    <source>
        <dbReference type="ARBA" id="ARBA00007754"/>
    </source>
</evidence>
<keyword evidence="9" id="KW-1185">Reference proteome</keyword>
<feature type="domain" description="GH26" evidence="7">
    <location>
        <begin position="42"/>
        <end position="383"/>
    </location>
</feature>
<evidence type="ECO:0000313" key="9">
    <source>
        <dbReference type="Proteomes" id="UP001239626"/>
    </source>
</evidence>
<organism evidence="8 9">
    <name type="scientific">Cellulomonas humilata</name>
    <dbReference type="NCBI Taxonomy" id="144055"/>
    <lineage>
        <taxon>Bacteria</taxon>
        <taxon>Bacillati</taxon>
        <taxon>Actinomycetota</taxon>
        <taxon>Actinomycetes</taxon>
        <taxon>Micrococcales</taxon>
        <taxon>Cellulomonadaceae</taxon>
        <taxon>Cellulomonas</taxon>
    </lineage>
</organism>
<dbReference type="PROSITE" id="PS51764">
    <property type="entry name" value="GH26"/>
    <property type="match status" value="1"/>
</dbReference>
<dbReference type="GO" id="GO:0016985">
    <property type="term" value="F:mannan endo-1,4-beta-mannosidase activity"/>
    <property type="evidence" value="ECO:0007669"/>
    <property type="project" value="UniProtKB-EC"/>
</dbReference>
<dbReference type="InterPro" id="IPR008979">
    <property type="entry name" value="Galactose-bd-like_sf"/>
</dbReference>
<dbReference type="InterPro" id="IPR022790">
    <property type="entry name" value="GH26_dom"/>
</dbReference>
<dbReference type="EMBL" id="JAUSVB010000005">
    <property type="protein sequence ID" value="MDQ0375199.1"/>
    <property type="molecule type" value="Genomic_DNA"/>
</dbReference>
<evidence type="ECO:0000259" key="7">
    <source>
        <dbReference type="PROSITE" id="PS51764"/>
    </source>
</evidence>
<evidence type="ECO:0000256" key="5">
    <source>
        <dbReference type="SAM" id="SignalP"/>
    </source>
</evidence>
<evidence type="ECO:0000313" key="8">
    <source>
        <dbReference type="EMBL" id="MDQ0375199.1"/>
    </source>
</evidence>
<sequence length="981" mass="104115">MKNRHLARALTAGITAAALSGLVALPAQAAETVTIVDPDASPATRSLFSYLDGIRGEGILFGHQHTTSYGLTVSGADGTTSDVKNMTGDFPAVFGWDTLILQGDEAPGSASNTTAQNIAALDDYIEKAHGLGGINTLSAHMENFVTGGSFYDTTGDTLRAVLPGGAKNADLNAYLDNIAAAADGARDAEGELIPIIFRPWHENAGSWFWWGAAFGSPGEYKELFRYTVEYLRDVKGVSNFLYAFGPGSGFGGNSDTYLRTYPGDEFVDVFGLDAYDNTGSAAFLDGLVTDLGMIADLADAKGKVSAFTEFGVTNGVGSTGSSPSTWFTKVLAAIKADPKASRNAYMETWANFDAGQHYVPVTGDALLPDFLDYAADPYTLFASEVTGAFDRDVDTTPAGPVLHIASPADSARVATSPTTIRATVQNVDADRVYATVGDTEIELTPGDGLWWSAPWDIPAAQLDNSTQTLTVHVDVDGVEVLTESSSVVLGPRPTFGPGVVDDYEGYGDDTALRAEYVSYGANTLSLDTSGSSKALRMDYDFATQTYTGFGKQISGDWSDFNELALWVKPDGSGNKMVLQLVAGGVSYEAYPSLAGTEAGVVTFPFVDWRPAPWDTANANRRISDADLKAISQFNIYVNAADGGTGDPSGSIVVDDIAALPGVEPPPLFSDVPPGSANVDSIIWLHDQGLDDGYKDGTFRPTKPETREAVASLLYRYSEATFVPTAKKPTFLDVPKKHALYNEIEWLAHEKLVDTTIPLFLPKAPLDRSSAVELLWRLAGSPEPAAPEAFTDVPSWHPFSKAIAWATETGIVVPTSATRFGVLKVVTRGDFAGYLDRYDHRPTPLEPVVLSDFADGTQGWGPLDGAGGTATADGGALTIAAASPDGGWFGFGPSTGDWTGRTELRFDVVSTTGFDTKAALQLGSSWTWCETAQVGWISAPTSDVLVDLATLSAECGVQLADVKKVNLYFNAGTHVIDDVEIR</sequence>
<dbReference type="SUPFAM" id="SSF51445">
    <property type="entry name" value="(Trans)glycosidases"/>
    <property type="match status" value="1"/>
</dbReference>
<dbReference type="PANTHER" id="PTHR40079:SF4">
    <property type="entry name" value="GH26 DOMAIN-CONTAINING PROTEIN-RELATED"/>
    <property type="match status" value="1"/>
</dbReference>
<evidence type="ECO:0000256" key="3">
    <source>
        <dbReference type="ARBA" id="ARBA00023295"/>
    </source>
</evidence>
<keyword evidence="2 4" id="KW-0378">Hydrolase</keyword>
<dbReference type="Proteomes" id="UP001239626">
    <property type="component" value="Unassembled WGS sequence"/>
</dbReference>
<evidence type="ECO:0000256" key="2">
    <source>
        <dbReference type="ARBA" id="ARBA00022801"/>
    </source>
</evidence>
<dbReference type="PANTHER" id="PTHR40079">
    <property type="entry name" value="MANNAN ENDO-1,4-BETA-MANNOSIDASE E-RELATED"/>
    <property type="match status" value="1"/>
</dbReference>
<dbReference type="EC" id="3.2.1.78" evidence="8"/>
<dbReference type="Gene3D" id="2.60.120.260">
    <property type="entry name" value="Galactose-binding domain-like"/>
    <property type="match status" value="1"/>
</dbReference>
<feature type="domain" description="SLH" evidence="6">
    <location>
        <begin position="785"/>
        <end position="848"/>
    </location>
</feature>
<comment type="caution">
    <text evidence="8">The sequence shown here is derived from an EMBL/GenBank/DDBJ whole genome shotgun (WGS) entry which is preliminary data.</text>
</comment>
<dbReference type="PRINTS" id="PR00739">
    <property type="entry name" value="GLHYDRLASE26"/>
</dbReference>
<dbReference type="SUPFAM" id="SSF49785">
    <property type="entry name" value="Galactose-binding domain-like"/>
    <property type="match status" value="1"/>
</dbReference>
<name>A0ABU0EIU3_9CELL</name>
<dbReference type="Gene3D" id="3.20.20.80">
    <property type="entry name" value="Glycosidases"/>
    <property type="match status" value="1"/>
</dbReference>
<feature type="active site" description="Nucleophile" evidence="4">
    <location>
        <position position="309"/>
    </location>
</feature>
<dbReference type="InterPro" id="IPR001119">
    <property type="entry name" value="SLH_dom"/>
</dbReference>
<dbReference type="InterPro" id="IPR013783">
    <property type="entry name" value="Ig-like_fold"/>
</dbReference>
<feature type="domain" description="SLH" evidence="6">
    <location>
        <begin position="664"/>
        <end position="727"/>
    </location>
</feature>
<dbReference type="Gene3D" id="2.60.40.10">
    <property type="entry name" value="Immunoglobulins"/>
    <property type="match status" value="1"/>
</dbReference>
<dbReference type="SUPFAM" id="SSF81296">
    <property type="entry name" value="E set domains"/>
    <property type="match status" value="1"/>
</dbReference>
<dbReference type="Pfam" id="PF02156">
    <property type="entry name" value="Glyco_hydro_26"/>
    <property type="match status" value="1"/>
</dbReference>
<reference evidence="8 9" key="1">
    <citation type="submission" date="2023-07" db="EMBL/GenBank/DDBJ databases">
        <title>Sorghum-associated microbial communities from plants grown in Nebraska, USA.</title>
        <authorList>
            <person name="Schachtman D."/>
        </authorList>
    </citation>
    <scope>NUCLEOTIDE SEQUENCE [LARGE SCALE GENOMIC DNA]</scope>
    <source>
        <strain evidence="8 9">BE332</strain>
    </source>
</reference>
<proteinExistence type="inferred from homology"/>
<keyword evidence="5" id="KW-0732">Signal</keyword>
<dbReference type="InterPro" id="IPR005087">
    <property type="entry name" value="CBM11"/>
</dbReference>
<comment type="similarity">
    <text evidence="1 4">Belongs to the glycosyl hydrolase 26 family.</text>
</comment>
<evidence type="ECO:0000259" key="6">
    <source>
        <dbReference type="PROSITE" id="PS51272"/>
    </source>
</evidence>
<dbReference type="PROSITE" id="PS51272">
    <property type="entry name" value="SLH"/>
    <property type="match status" value="2"/>
</dbReference>
<dbReference type="Pfam" id="PF17957">
    <property type="entry name" value="Big_7"/>
    <property type="match status" value="1"/>
</dbReference>
<feature type="active site" description="Proton donor" evidence="4">
    <location>
        <position position="202"/>
    </location>
</feature>